<dbReference type="InterPro" id="IPR050068">
    <property type="entry name" value="MurA_subfamily"/>
</dbReference>
<feature type="domain" description="Enolpyruvate transferase" evidence="14">
    <location>
        <begin position="7"/>
        <end position="402"/>
    </location>
</feature>
<keyword evidence="9 13" id="KW-0961">Cell wall biogenesis/degradation</keyword>
<evidence type="ECO:0000256" key="9">
    <source>
        <dbReference type="ARBA" id="ARBA00023316"/>
    </source>
</evidence>
<feature type="binding site" evidence="13">
    <location>
        <begin position="22"/>
        <end position="23"/>
    </location>
    <ligand>
        <name>phosphoenolpyruvate</name>
        <dbReference type="ChEBI" id="CHEBI:58702"/>
    </ligand>
</feature>
<evidence type="ECO:0000256" key="13">
    <source>
        <dbReference type="HAMAP-Rule" id="MF_00111"/>
    </source>
</evidence>
<dbReference type="InterPro" id="IPR001986">
    <property type="entry name" value="Enolpyruvate_Tfrase_dom"/>
</dbReference>
<evidence type="ECO:0000256" key="11">
    <source>
        <dbReference type="ARBA" id="ARBA00038367"/>
    </source>
</evidence>
<comment type="catalytic activity">
    <reaction evidence="12 13">
        <text>phosphoenolpyruvate + UDP-N-acetyl-alpha-D-glucosamine = UDP-N-acetyl-3-O-(1-carboxyvinyl)-alpha-D-glucosamine + phosphate</text>
        <dbReference type="Rhea" id="RHEA:18681"/>
        <dbReference type="ChEBI" id="CHEBI:43474"/>
        <dbReference type="ChEBI" id="CHEBI:57705"/>
        <dbReference type="ChEBI" id="CHEBI:58702"/>
        <dbReference type="ChEBI" id="CHEBI:68483"/>
        <dbReference type="EC" id="2.5.1.7"/>
    </reaction>
</comment>
<feature type="binding site" evidence="13">
    <location>
        <begin position="121"/>
        <end position="125"/>
    </location>
    <ligand>
        <name>UDP-N-acetyl-alpha-D-glucosamine</name>
        <dbReference type="ChEBI" id="CHEBI:57705"/>
    </ligand>
</feature>
<dbReference type="NCBIfam" id="NF009470">
    <property type="entry name" value="PRK12830.1"/>
    <property type="match status" value="1"/>
</dbReference>
<feature type="active site" description="Proton donor" evidence="13">
    <location>
        <position position="116"/>
    </location>
</feature>
<keyword evidence="4 13" id="KW-0132">Cell division</keyword>
<comment type="pathway">
    <text evidence="2 13">Cell wall biogenesis; peptidoglycan biosynthesis.</text>
</comment>
<comment type="subcellular location">
    <subcellularLocation>
        <location evidence="1 13">Cytoplasm</location>
    </subcellularLocation>
</comment>
<keyword evidence="10 13" id="KW-0670">Pyruvate</keyword>
<dbReference type="GO" id="GO:0009252">
    <property type="term" value="P:peptidoglycan biosynthetic process"/>
    <property type="evidence" value="ECO:0007669"/>
    <property type="project" value="UniProtKB-UniRule"/>
</dbReference>
<reference evidence="15 16" key="1">
    <citation type="submission" date="2016-10" db="EMBL/GenBank/DDBJ databases">
        <authorList>
            <person name="de Groot N.N."/>
        </authorList>
    </citation>
    <scope>NUCLEOTIDE SEQUENCE [LARGE SCALE GENOMIC DNA]</scope>
    <source>
        <strain evidence="15 16">DSM 44778</strain>
    </source>
</reference>
<evidence type="ECO:0000256" key="3">
    <source>
        <dbReference type="ARBA" id="ARBA00022490"/>
    </source>
</evidence>
<dbReference type="GO" id="GO:0008760">
    <property type="term" value="F:UDP-N-acetylglucosamine 1-carboxyvinyltransferase activity"/>
    <property type="evidence" value="ECO:0007669"/>
    <property type="project" value="UniProtKB-UniRule"/>
</dbReference>
<dbReference type="NCBIfam" id="TIGR01072">
    <property type="entry name" value="murA"/>
    <property type="match status" value="1"/>
</dbReference>
<organism evidence="15 16">
    <name type="scientific">Thermoflavimicrobium dichotomicum</name>
    <dbReference type="NCBI Taxonomy" id="46223"/>
    <lineage>
        <taxon>Bacteria</taxon>
        <taxon>Bacillati</taxon>
        <taxon>Bacillota</taxon>
        <taxon>Bacilli</taxon>
        <taxon>Bacillales</taxon>
        <taxon>Thermoactinomycetaceae</taxon>
        <taxon>Thermoflavimicrobium</taxon>
    </lineage>
</organism>
<feature type="binding site" evidence="13">
    <location>
        <position position="92"/>
    </location>
    <ligand>
        <name>UDP-N-acetyl-alpha-D-glucosamine</name>
        <dbReference type="ChEBI" id="CHEBI:57705"/>
    </ligand>
</feature>
<evidence type="ECO:0000259" key="14">
    <source>
        <dbReference type="Pfam" id="PF00275"/>
    </source>
</evidence>
<evidence type="ECO:0000256" key="4">
    <source>
        <dbReference type="ARBA" id="ARBA00022618"/>
    </source>
</evidence>
<comment type="similarity">
    <text evidence="11 13">Belongs to the EPSP synthase family. MurA subfamily.</text>
</comment>
<dbReference type="OrthoDB" id="9803760at2"/>
<evidence type="ECO:0000256" key="10">
    <source>
        <dbReference type="ARBA" id="ARBA00023317"/>
    </source>
</evidence>
<dbReference type="Proteomes" id="UP000199545">
    <property type="component" value="Unassembled WGS sequence"/>
</dbReference>
<evidence type="ECO:0000256" key="8">
    <source>
        <dbReference type="ARBA" id="ARBA00023306"/>
    </source>
</evidence>
<dbReference type="GO" id="GO:0008360">
    <property type="term" value="P:regulation of cell shape"/>
    <property type="evidence" value="ECO:0007669"/>
    <property type="project" value="UniProtKB-KW"/>
</dbReference>
<evidence type="ECO:0000313" key="16">
    <source>
        <dbReference type="Proteomes" id="UP000199545"/>
    </source>
</evidence>
<dbReference type="GO" id="GO:0071555">
    <property type="term" value="P:cell wall organization"/>
    <property type="evidence" value="ECO:0007669"/>
    <property type="project" value="UniProtKB-KW"/>
</dbReference>
<keyword evidence="16" id="KW-1185">Reference proteome</keyword>
<keyword evidence="3 13" id="KW-0963">Cytoplasm</keyword>
<dbReference type="SUPFAM" id="SSF55205">
    <property type="entry name" value="EPT/RTPC-like"/>
    <property type="match status" value="1"/>
</dbReference>
<evidence type="ECO:0000256" key="6">
    <source>
        <dbReference type="ARBA" id="ARBA00022960"/>
    </source>
</evidence>
<dbReference type="GO" id="GO:0005737">
    <property type="term" value="C:cytoplasm"/>
    <property type="evidence" value="ECO:0007669"/>
    <property type="project" value="UniProtKB-SubCell"/>
</dbReference>
<dbReference type="STRING" id="46223.SAMN05421852_101324"/>
<dbReference type="InterPro" id="IPR013792">
    <property type="entry name" value="RNA3'P_cycl/enolpyr_Trfase_a/b"/>
</dbReference>
<comment type="caution">
    <text evidence="13">Lacks conserved residue(s) required for the propagation of feature annotation.</text>
</comment>
<dbReference type="EMBL" id="FORR01000001">
    <property type="protein sequence ID" value="SFI67265.1"/>
    <property type="molecule type" value="Genomic_DNA"/>
</dbReference>
<dbReference type="Gene3D" id="3.65.10.10">
    <property type="entry name" value="Enolpyruvate transferase domain"/>
    <property type="match status" value="2"/>
</dbReference>
<dbReference type="PANTHER" id="PTHR43783:SF2">
    <property type="entry name" value="UDP-N-ACETYLGLUCOSAMINE 1-CARBOXYVINYLTRANSFERASE 2"/>
    <property type="match status" value="1"/>
</dbReference>
<keyword evidence="6 13" id="KW-0133">Cell shape</keyword>
<gene>
    <name evidence="13" type="primary">murA</name>
    <name evidence="15" type="ORF">SAMN05421852_101324</name>
</gene>
<dbReference type="AlphaFoldDB" id="A0A1I3K4Y7"/>
<dbReference type="InterPro" id="IPR005750">
    <property type="entry name" value="UDP_GlcNAc_COvinyl_MurA"/>
</dbReference>
<feature type="binding site" evidence="13">
    <location>
        <position position="304"/>
    </location>
    <ligand>
        <name>UDP-N-acetyl-alpha-D-glucosamine</name>
        <dbReference type="ChEBI" id="CHEBI:57705"/>
    </ligand>
</feature>
<dbReference type="HAMAP" id="MF_00111">
    <property type="entry name" value="MurA"/>
    <property type="match status" value="1"/>
</dbReference>
<evidence type="ECO:0000256" key="7">
    <source>
        <dbReference type="ARBA" id="ARBA00022984"/>
    </source>
</evidence>
<dbReference type="EC" id="2.5.1.7" evidence="13"/>
<dbReference type="GO" id="GO:0051301">
    <property type="term" value="P:cell division"/>
    <property type="evidence" value="ECO:0007669"/>
    <property type="project" value="UniProtKB-KW"/>
</dbReference>
<keyword evidence="5 13" id="KW-0808">Transferase</keyword>
<sequence length="412" mass="44365">MDKLVIKGEQTLFGSVQISGAKNSAVALIPATLLSDTPTVLDNVPVIRDVLAYIKIIQDIGVKANWSGNQLTIDPSGVHSLPLPSRKASQLRASYYLMGVMLGRFGEAIVGLPGGCEIGSRPIDQHLKGFRALGAKVTQVDDMIRLVAPRLQGARIYLDEVSVGATINIMLAAVMAEGLTVIENAAKEPEVIDVAILLNSMGADIIGAGTDTIRIKGVHKLHGCYHTVIPDRIEAGTFMIAAAATRGEVLIDQVIPKHIEPLSAKLREMGVAIFEDHESLVVSGRSPYTSVDIKTLPYPGFPTDLQPLFTVLLTQAEGTSLVSEHVHLSRFSHIQPLIKMGAKIRLDGRTAVIDGPTPLVGTKVYAEDIRTAAALLIAGLIAKRETTIIGWEQLERGYEQLLFKLRSLSVEI</sequence>
<keyword evidence="8 13" id="KW-0131">Cell cycle</keyword>
<name>A0A1I3K4Y7_9BACL</name>
<evidence type="ECO:0000256" key="5">
    <source>
        <dbReference type="ARBA" id="ARBA00022679"/>
    </source>
</evidence>
<evidence type="ECO:0000256" key="1">
    <source>
        <dbReference type="ARBA" id="ARBA00004496"/>
    </source>
</evidence>
<dbReference type="NCBIfam" id="NF006873">
    <property type="entry name" value="PRK09369.1"/>
    <property type="match status" value="1"/>
</dbReference>
<dbReference type="CDD" id="cd01555">
    <property type="entry name" value="UdpNAET"/>
    <property type="match status" value="1"/>
</dbReference>
<dbReference type="UniPathway" id="UPA00219"/>
<feature type="binding site" evidence="13">
    <location>
        <position position="326"/>
    </location>
    <ligand>
        <name>UDP-N-acetyl-alpha-D-glucosamine</name>
        <dbReference type="ChEBI" id="CHEBI:57705"/>
    </ligand>
</feature>
<dbReference type="Pfam" id="PF00275">
    <property type="entry name" value="EPSP_synthase"/>
    <property type="match status" value="1"/>
</dbReference>
<accession>A0A1I3K4Y7</accession>
<dbReference type="PANTHER" id="PTHR43783">
    <property type="entry name" value="UDP-N-ACETYLGLUCOSAMINE 1-CARBOXYVINYLTRANSFERASE"/>
    <property type="match status" value="1"/>
</dbReference>
<feature type="modified residue" description="2-(S-cysteinyl)pyruvic acid O-phosphothioketal" evidence="13">
    <location>
        <position position="116"/>
    </location>
</feature>
<keyword evidence="7 13" id="KW-0573">Peptidoglycan synthesis</keyword>
<evidence type="ECO:0000256" key="2">
    <source>
        <dbReference type="ARBA" id="ARBA00004752"/>
    </source>
</evidence>
<comment type="function">
    <text evidence="13">Cell wall formation. Adds enolpyruvyl to UDP-N-acetylglucosamine.</text>
</comment>
<dbReference type="GO" id="GO:0019277">
    <property type="term" value="P:UDP-N-acetylgalactosamine biosynthetic process"/>
    <property type="evidence" value="ECO:0007669"/>
    <property type="project" value="InterPro"/>
</dbReference>
<evidence type="ECO:0000256" key="12">
    <source>
        <dbReference type="ARBA" id="ARBA00047527"/>
    </source>
</evidence>
<proteinExistence type="inferred from homology"/>
<protein>
    <recommendedName>
        <fullName evidence="13">UDP-N-acetylglucosamine 1-carboxyvinyltransferase</fullName>
        <ecNumber evidence="13">2.5.1.7</ecNumber>
    </recommendedName>
    <alternativeName>
        <fullName evidence="13">Enoylpyruvate transferase</fullName>
    </alternativeName>
    <alternativeName>
        <fullName evidence="13">UDP-N-acetylglucosamine enolpyruvyl transferase</fullName>
        <shortName evidence="13">EPT</shortName>
    </alternativeName>
</protein>
<dbReference type="RefSeq" id="WP_093227366.1">
    <property type="nucleotide sequence ID" value="NZ_FORR01000001.1"/>
</dbReference>
<evidence type="ECO:0000313" key="15">
    <source>
        <dbReference type="EMBL" id="SFI67265.1"/>
    </source>
</evidence>
<dbReference type="InterPro" id="IPR036968">
    <property type="entry name" value="Enolpyruvate_Tfrase_sf"/>
</dbReference>